<name>A0ACB8ACU4_9AGAM</name>
<dbReference type="EMBL" id="MU267706">
    <property type="protein sequence ID" value="KAH7910609.1"/>
    <property type="molecule type" value="Genomic_DNA"/>
</dbReference>
<protein>
    <submittedName>
        <fullName evidence="1">Uncharacterized protein</fullName>
    </submittedName>
</protein>
<sequence>MTEHSRHRDGGEYSNLCTGTTSNIRIPANNTSEPTVKLELEHFDGRELQGSGLGFGETDPREEWDEKANFKLGDSEVSMSTIQSVYGHIHGASLSSEKSKALVSGSPDYQGLPSGKTRNAPKLCVAHVVSHKTFIVEITVECIVVLCNTVLILASIAISCRSLMHS</sequence>
<comment type="caution">
    <text evidence="1">The sequence shown here is derived from an EMBL/GenBank/DDBJ whole genome shotgun (WGS) entry which is preliminary data.</text>
</comment>
<dbReference type="Proteomes" id="UP000790377">
    <property type="component" value="Unassembled WGS sequence"/>
</dbReference>
<accession>A0ACB8ACU4</accession>
<evidence type="ECO:0000313" key="1">
    <source>
        <dbReference type="EMBL" id="KAH7910609.1"/>
    </source>
</evidence>
<gene>
    <name evidence="1" type="ORF">BJ138DRAFT_80779</name>
</gene>
<proteinExistence type="predicted"/>
<organism evidence="1 2">
    <name type="scientific">Hygrophoropsis aurantiaca</name>
    <dbReference type="NCBI Taxonomy" id="72124"/>
    <lineage>
        <taxon>Eukaryota</taxon>
        <taxon>Fungi</taxon>
        <taxon>Dikarya</taxon>
        <taxon>Basidiomycota</taxon>
        <taxon>Agaricomycotina</taxon>
        <taxon>Agaricomycetes</taxon>
        <taxon>Agaricomycetidae</taxon>
        <taxon>Boletales</taxon>
        <taxon>Coniophorineae</taxon>
        <taxon>Hygrophoropsidaceae</taxon>
        <taxon>Hygrophoropsis</taxon>
    </lineage>
</organism>
<reference evidence="1" key="1">
    <citation type="journal article" date="2021" name="New Phytol.">
        <title>Evolutionary innovations through gain and loss of genes in the ectomycorrhizal Boletales.</title>
        <authorList>
            <person name="Wu G."/>
            <person name="Miyauchi S."/>
            <person name="Morin E."/>
            <person name="Kuo A."/>
            <person name="Drula E."/>
            <person name="Varga T."/>
            <person name="Kohler A."/>
            <person name="Feng B."/>
            <person name="Cao Y."/>
            <person name="Lipzen A."/>
            <person name="Daum C."/>
            <person name="Hundley H."/>
            <person name="Pangilinan J."/>
            <person name="Johnson J."/>
            <person name="Barry K."/>
            <person name="LaButti K."/>
            <person name="Ng V."/>
            <person name="Ahrendt S."/>
            <person name="Min B."/>
            <person name="Choi I.G."/>
            <person name="Park H."/>
            <person name="Plett J.M."/>
            <person name="Magnuson J."/>
            <person name="Spatafora J.W."/>
            <person name="Nagy L.G."/>
            <person name="Henrissat B."/>
            <person name="Grigoriev I.V."/>
            <person name="Yang Z.L."/>
            <person name="Xu J."/>
            <person name="Martin F.M."/>
        </authorList>
    </citation>
    <scope>NUCLEOTIDE SEQUENCE</scope>
    <source>
        <strain evidence="1">ATCC 28755</strain>
    </source>
</reference>
<evidence type="ECO:0000313" key="2">
    <source>
        <dbReference type="Proteomes" id="UP000790377"/>
    </source>
</evidence>
<keyword evidence="2" id="KW-1185">Reference proteome</keyword>